<feature type="compositionally biased region" description="Low complexity" evidence="1">
    <location>
        <begin position="724"/>
        <end position="734"/>
    </location>
</feature>
<feature type="compositionally biased region" description="Basic residues" evidence="1">
    <location>
        <begin position="638"/>
        <end position="666"/>
    </location>
</feature>
<evidence type="ECO:0000256" key="1">
    <source>
        <dbReference type="SAM" id="MobiDB-lite"/>
    </source>
</evidence>
<feature type="compositionally biased region" description="Pro residues" evidence="1">
    <location>
        <begin position="671"/>
        <end position="681"/>
    </location>
</feature>
<protein>
    <recommendedName>
        <fullName evidence="2">Outer membrane channel protein CpnT-like N-terminal domain-containing protein</fullName>
    </recommendedName>
</protein>
<dbReference type="PATRIC" id="fig|1122247.3.peg.1279"/>
<feature type="compositionally biased region" description="Low complexity" evidence="1">
    <location>
        <begin position="487"/>
        <end position="504"/>
    </location>
</feature>
<comment type="caution">
    <text evidence="3">The sequence shown here is derived from an EMBL/GenBank/DDBJ whole genome shotgun (WGS) entry which is preliminary data.</text>
</comment>
<dbReference type="eggNOG" id="COG3210">
    <property type="taxonomic scope" value="Bacteria"/>
</dbReference>
<evidence type="ECO:0000313" key="3">
    <source>
        <dbReference type="EMBL" id="EKF24643.1"/>
    </source>
</evidence>
<feature type="compositionally biased region" description="Low complexity" evidence="1">
    <location>
        <begin position="704"/>
        <end position="716"/>
    </location>
</feature>
<feature type="compositionally biased region" description="Low complexity" evidence="1">
    <location>
        <begin position="789"/>
        <end position="803"/>
    </location>
</feature>
<organism evidence="3 4">
    <name type="scientific">Mycolicibacterium hassiacum (strain DSM 44199 / CIP 105218 / JCM 12690 / 3849)</name>
    <name type="common">Mycobacterium hassiacum</name>
    <dbReference type="NCBI Taxonomy" id="1122247"/>
    <lineage>
        <taxon>Bacteria</taxon>
        <taxon>Bacillati</taxon>
        <taxon>Actinomycetota</taxon>
        <taxon>Actinomycetes</taxon>
        <taxon>Mycobacteriales</taxon>
        <taxon>Mycobacteriaceae</taxon>
        <taxon>Mycolicibacterium</taxon>
    </lineage>
</organism>
<dbReference type="AlphaFoldDB" id="K5B912"/>
<gene>
    <name evidence="3" type="ORF">C731_1330</name>
</gene>
<dbReference type="Pfam" id="PF25547">
    <property type="entry name" value="WXG100_2"/>
    <property type="match status" value="1"/>
</dbReference>
<evidence type="ECO:0000313" key="4">
    <source>
        <dbReference type="Proteomes" id="UP000006265"/>
    </source>
</evidence>
<feature type="compositionally biased region" description="Basic residues" evidence="1">
    <location>
        <begin position="571"/>
        <end position="580"/>
    </location>
</feature>
<accession>K5B912</accession>
<dbReference type="STRING" id="1122247.GCA_000379865_04535"/>
<dbReference type="InterPro" id="IPR057746">
    <property type="entry name" value="CpnT-like_N"/>
</dbReference>
<dbReference type="Proteomes" id="UP000006265">
    <property type="component" value="Unassembled WGS sequence"/>
</dbReference>
<dbReference type="EMBL" id="AMRA01000036">
    <property type="protein sequence ID" value="EKF24643.1"/>
    <property type="molecule type" value="Genomic_DNA"/>
</dbReference>
<evidence type="ECO:0000259" key="2">
    <source>
        <dbReference type="Pfam" id="PF25547"/>
    </source>
</evidence>
<sequence length="838" mass="90101">MDALRAVLSSGLASGVDLPGINMAFAYGNGAQEFSNGLAVAANALKAAGIKLQATGHNYANADTISTIGGAAPTGSADTDFDKTDPAEAKRFPNSSIVPPPAAWYVVEHLIPIVNPLGAPGASWPSGNPSMLRLTAWQWRNLANGFQPLSDRLRRGKTAVSTQKIPESSRIADMYDDLADGLAALAGLANEIATKIESFAQQVQETQDAIRRLLDRLSPGGLLDTIKGIFTGDADDTLIQVARDIRTVLENQQRQVKAIVEALGHLTTEIGDAASRFQNWADKNLRELLGDQVGGVISGALTFYIDFRVGELTGLINSVAGTIALADVDTWIAMGETTLGIIQDPSTLDDFLITVGKEFIAWDELTGDHPGRGVGEAAFNIASLFTPGGGATKGGIVAKGVNQFRKAFGKLDLPSFKGPSFGSNFDGSLSINGSKVPDVPEVKPGLPESVITPGPFNRIDTPGHPVDAGVPSRPIDPPGSSSRPPVTGTAHPPGGRGRPASPATSTPRRTLRYRAAHQHTSSTRTQHHRCAPTGAAGCRATRAHQHPTRLHPTRRPHATPARTPNNTTHNPLRRAAHTGRYRSASSNPRTCLGEPARGRTRTRAPHWRRRRLRPLRHRSQQQPPTGSRPNTPPDRPNTHPHRTPPHQRRRTPSRPQPQRRTHRSIRTPHTTPRPPTNPSPPRQRWHLRSPARATTHPPHPTPQGQPTALSTHTPLPARHPAPTPHAHTTRTAPHPANPPHRPHPSSRFMSKRPQATHLGHRQSTTTESVPPIPSGRTTPPHATQPLTVTRTSPPATDPATTTAVVERRTTARAALIARWTAPPAPQDPNRNQANGFLM</sequence>
<feature type="compositionally biased region" description="Polar residues" evidence="1">
    <location>
        <begin position="775"/>
        <end position="788"/>
    </location>
</feature>
<keyword evidence="4" id="KW-1185">Reference proteome</keyword>
<feature type="compositionally biased region" description="Basic residues" evidence="1">
    <location>
        <begin position="541"/>
        <end position="557"/>
    </location>
</feature>
<name>K5B912_MYCHD</name>
<feature type="domain" description="Outer membrane channel protein CpnT-like N-terminal" evidence="2">
    <location>
        <begin position="101"/>
        <end position="211"/>
    </location>
</feature>
<proteinExistence type="predicted"/>
<feature type="compositionally biased region" description="Basic residues" evidence="1">
    <location>
        <begin position="598"/>
        <end position="619"/>
    </location>
</feature>
<reference evidence="3 4" key="1">
    <citation type="journal article" date="2012" name="J. Bacteriol.">
        <title>Genome sequence of Mycobacterium hassiacum DSM 44199, a rare source of heat-stable mycobacterial proteins.</title>
        <authorList>
            <person name="Tiago I."/>
            <person name="Maranha A."/>
            <person name="Mendes V."/>
            <person name="Alarico S."/>
            <person name="Moynihan P.J."/>
            <person name="Clarke A.J."/>
            <person name="Macedo-Ribeiro S."/>
            <person name="Pereira P.J."/>
            <person name="Empadinhas N."/>
        </authorList>
    </citation>
    <scope>NUCLEOTIDE SEQUENCE [LARGE SCALE GENOMIC DNA]</scope>
    <source>
        <strain evidence="4">DSM 44199 / CIP 105218 / JCM 12690 / 3849</strain>
    </source>
</reference>
<feature type="region of interest" description="Disordered" evidence="1">
    <location>
        <begin position="439"/>
        <end position="803"/>
    </location>
</feature>